<dbReference type="AlphaFoldDB" id="A0A8T2S7U2"/>
<name>A0A8T2S7U2_CERRI</name>
<gene>
    <name evidence="1" type="ORF">KP509_22G044700</name>
</gene>
<dbReference type="EMBL" id="CM035427">
    <property type="protein sequence ID" value="KAH7307084.1"/>
    <property type="molecule type" value="Genomic_DNA"/>
</dbReference>
<organism evidence="1 2">
    <name type="scientific">Ceratopteris richardii</name>
    <name type="common">Triangle waterfern</name>
    <dbReference type="NCBI Taxonomy" id="49495"/>
    <lineage>
        <taxon>Eukaryota</taxon>
        <taxon>Viridiplantae</taxon>
        <taxon>Streptophyta</taxon>
        <taxon>Embryophyta</taxon>
        <taxon>Tracheophyta</taxon>
        <taxon>Polypodiopsida</taxon>
        <taxon>Polypodiidae</taxon>
        <taxon>Polypodiales</taxon>
        <taxon>Pteridineae</taxon>
        <taxon>Pteridaceae</taxon>
        <taxon>Parkerioideae</taxon>
        <taxon>Ceratopteris</taxon>
    </lineage>
</organism>
<evidence type="ECO:0000313" key="2">
    <source>
        <dbReference type="Proteomes" id="UP000825935"/>
    </source>
</evidence>
<protein>
    <submittedName>
        <fullName evidence="1">Uncharacterized protein</fullName>
    </submittedName>
</protein>
<accession>A0A8T2S7U2</accession>
<dbReference type="Proteomes" id="UP000825935">
    <property type="component" value="Chromosome 22"/>
</dbReference>
<proteinExistence type="predicted"/>
<reference evidence="1" key="1">
    <citation type="submission" date="2021-08" db="EMBL/GenBank/DDBJ databases">
        <title>WGS assembly of Ceratopteris richardii.</title>
        <authorList>
            <person name="Marchant D.B."/>
            <person name="Chen G."/>
            <person name="Jenkins J."/>
            <person name="Shu S."/>
            <person name="Leebens-Mack J."/>
            <person name="Grimwood J."/>
            <person name="Schmutz J."/>
            <person name="Soltis P."/>
            <person name="Soltis D."/>
            <person name="Chen Z.-H."/>
        </authorList>
    </citation>
    <scope>NUCLEOTIDE SEQUENCE</scope>
    <source>
        <strain evidence="1">Whitten #5841</strain>
        <tissue evidence="1">Leaf</tissue>
    </source>
</reference>
<keyword evidence="2" id="KW-1185">Reference proteome</keyword>
<evidence type="ECO:0000313" key="1">
    <source>
        <dbReference type="EMBL" id="KAH7307084.1"/>
    </source>
</evidence>
<comment type="caution">
    <text evidence="1">The sequence shown here is derived from an EMBL/GenBank/DDBJ whole genome shotgun (WGS) entry which is preliminary data.</text>
</comment>
<sequence>MQRPHVSPVVIPEIFVAALMQRPHVSPVVIPEIFGPFKNFSSLVQQPRRGQSEGVDTYFFVAALMQRPHVSPIVIPKLLDAPISYIISKESWPELFLATWEVDTCYISCVLFSTNEPNWYALMQTRGMS</sequence>